<dbReference type="PANTHER" id="PTHR12231">
    <property type="entry name" value="CTX-RELATED TYPE I TRANSMEMBRANE PROTEIN"/>
    <property type="match status" value="1"/>
</dbReference>
<gene>
    <name evidence="7" type="ORF">PV328_008925</name>
</gene>
<dbReference type="InterPro" id="IPR003598">
    <property type="entry name" value="Ig_sub2"/>
</dbReference>
<feature type="compositionally biased region" description="Basic and acidic residues" evidence="5">
    <location>
        <begin position="175"/>
        <end position="189"/>
    </location>
</feature>
<keyword evidence="8" id="KW-1185">Reference proteome</keyword>
<reference evidence="7" key="1">
    <citation type="journal article" date="2023" name="bioRxiv">
        <title>Scaffold-level genome assemblies of two parasitoid biocontrol wasps reveal the parthenogenesis mechanism and an associated novel virus.</title>
        <authorList>
            <person name="Inwood S."/>
            <person name="Skelly J."/>
            <person name="Guhlin J."/>
            <person name="Harrop T."/>
            <person name="Goldson S."/>
            <person name="Dearden P."/>
        </authorList>
    </citation>
    <scope>NUCLEOTIDE SEQUENCE</scope>
    <source>
        <strain evidence="7">Irish</strain>
        <tissue evidence="7">Whole body</tissue>
    </source>
</reference>
<name>A0AA39FKM8_9HYME</name>
<dbReference type="InterPro" id="IPR036179">
    <property type="entry name" value="Ig-like_dom_sf"/>
</dbReference>
<dbReference type="AlphaFoldDB" id="A0AA39FKM8"/>
<dbReference type="InterPro" id="IPR051170">
    <property type="entry name" value="Neural/epithelial_adhesion"/>
</dbReference>
<keyword evidence="1" id="KW-0732">Signal</keyword>
<accession>A0AA39FKM8</accession>
<feature type="domain" description="Ig-like" evidence="6">
    <location>
        <begin position="1"/>
        <end position="142"/>
    </location>
</feature>
<feature type="region of interest" description="Disordered" evidence="5">
    <location>
        <begin position="144"/>
        <end position="205"/>
    </location>
</feature>
<dbReference type="FunFam" id="2.60.40.10:FF:000376">
    <property type="entry name" value="CLUMA_CG000981, isoform A"/>
    <property type="match status" value="1"/>
</dbReference>
<proteinExistence type="predicted"/>
<feature type="compositionally biased region" description="Basic and acidic residues" evidence="5">
    <location>
        <begin position="147"/>
        <end position="158"/>
    </location>
</feature>
<dbReference type="SMART" id="SM00409">
    <property type="entry name" value="IG"/>
    <property type="match status" value="1"/>
</dbReference>
<evidence type="ECO:0000256" key="2">
    <source>
        <dbReference type="ARBA" id="ARBA00022737"/>
    </source>
</evidence>
<dbReference type="PROSITE" id="PS50835">
    <property type="entry name" value="IG_LIKE"/>
    <property type="match status" value="1"/>
</dbReference>
<dbReference type="Gene3D" id="2.60.40.10">
    <property type="entry name" value="Immunoglobulins"/>
    <property type="match status" value="2"/>
</dbReference>
<dbReference type="Pfam" id="PF13927">
    <property type="entry name" value="Ig_3"/>
    <property type="match status" value="2"/>
</dbReference>
<evidence type="ECO:0000256" key="4">
    <source>
        <dbReference type="ARBA" id="ARBA00023319"/>
    </source>
</evidence>
<organism evidence="7 8">
    <name type="scientific">Microctonus aethiopoides</name>
    <dbReference type="NCBI Taxonomy" id="144406"/>
    <lineage>
        <taxon>Eukaryota</taxon>
        <taxon>Metazoa</taxon>
        <taxon>Ecdysozoa</taxon>
        <taxon>Arthropoda</taxon>
        <taxon>Hexapoda</taxon>
        <taxon>Insecta</taxon>
        <taxon>Pterygota</taxon>
        <taxon>Neoptera</taxon>
        <taxon>Endopterygota</taxon>
        <taxon>Hymenoptera</taxon>
        <taxon>Apocrita</taxon>
        <taxon>Ichneumonoidea</taxon>
        <taxon>Braconidae</taxon>
        <taxon>Euphorinae</taxon>
        <taxon>Microctonus</taxon>
    </lineage>
</organism>
<keyword evidence="3" id="KW-1015">Disulfide bond</keyword>
<dbReference type="Proteomes" id="UP001168990">
    <property type="component" value="Unassembled WGS sequence"/>
</dbReference>
<evidence type="ECO:0000256" key="1">
    <source>
        <dbReference type="ARBA" id="ARBA00022729"/>
    </source>
</evidence>
<evidence type="ECO:0000313" key="7">
    <source>
        <dbReference type="EMBL" id="KAK0171170.1"/>
    </source>
</evidence>
<dbReference type="InterPro" id="IPR007110">
    <property type="entry name" value="Ig-like_dom"/>
</dbReference>
<sequence length="238" mass="26553">TSTDMVVREGSNVTFRCSATGSPAPNITWRREDGQIFLGNDQKVSPMIWIQNQLVGARVGQSMTLECQSEAYPKSINYWTKDKAEIIAQDGRYEPIFTDNAYKVTMKLTIRSVTPADFGTYKCVSRNSLGDTDGSIKLYEITSGNEHGTRGEDSEYRGKLKKNSSNNLLDGNQDMLKERDLKLRGRKDNGANGDEDYDESGASQTKCTTATTSMTMVIVTLVLCFHHRHPQLQILHPA</sequence>
<evidence type="ECO:0000259" key="6">
    <source>
        <dbReference type="PROSITE" id="PS50835"/>
    </source>
</evidence>
<dbReference type="SUPFAM" id="SSF48726">
    <property type="entry name" value="Immunoglobulin"/>
    <property type="match status" value="2"/>
</dbReference>
<dbReference type="PANTHER" id="PTHR12231:SF253">
    <property type="entry name" value="DPR-INTERACTING PROTEIN ETA, ISOFORM B-RELATED"/>
    <property type="match status" value="1"/>
</dbReference>
<feature type="non-terminal residue" evidence="7">
    <location>
        <position position="1"/>
    </location>
</feature>
<dbReference type="InterPro" id="IPR013783">
    <property type="entry name" value="Ig-like_fold"/>
</dbReference>
<dbReference type="SMART" id="SM00408">
    <property type="entry name" value="IGc2"/>
    <property type="match status" value="1"/>
</dbReference>
<keyword evidence="4" id="KW-0393">Immunoglobulin domain</keyword>
<reference evidence="7" key="2">
    <citation type="submission" date="2023-03" db="EMBL/GenBank/DDBJ databases">
        <authorList>
            <person name="Inwood S.N."/>
            <person name="Skelly J.G."/>
            <person name="Guhlin J."/>
            <person name="Harrop T.W.R."/>
            <person name="Goldson S.G."/>
            <person name="Dearden P.K."/>
        </authorList>
    </citation>
    <scope>NUCLEOTIDE SEQUENCE</scope>
    <source>
        <strain evidence="7">Irish</strain>
        <tissue evidence="7">Whole body</tissue>
    </source>
</reference>
<dbReference type="GO" id="GO:0043005">
    <property type="term" value="C:neuron projection"/>
    <property type="evidence" value="ECO:0007669"/>
    <property type="project" value="TreeGrafter"/>
</dbReference>
<dbReference type="EMBL" id="JAQQBS010000003">
    <property type="protein sequence ID" value="KAK0171170.1"/>
    <property type="molecule type" value="Genomic_DNA"/>
</dbReference>
<evidence type="ECO:0000256" key="5">
    <source>
        <dbReference type="SAM" id="MobiDB-lite"/>
    </source>
</evidence>
<evidence type="ECO:0000256" key="3">
    <source>
        <dbReference type="ARBA" id="ARBA00023157"/>
    </source>
</evidence>
<comment type="caution">
    <text evidence="7">The sequence shown here is derived from an EMBL/GenBank/DDBJ whole genome shotgun (WGS) entry which is preliminary data.</text>
</comment>
<protein>
    <recommendedName>
        <fullName evidence="6">Ig-like domain-containing protein</fullName>
    </recommendedName>
</protein>
<keyword evidence="2" id="KW-0677">Repeat</keyword>
<dbReference type="InterPro" id="IPR003599">
    <property type="entry name" value="Ig_sub"/>
</dbReference>
<evidence type="ECO:0000313" key="8">
    <source>
        <dbReference type="Proteomes" id="UP001168990"/>
    </source>
</evidence>